<dbReference type="InterPro" id="IPR014729">
    <property type="entry name" value="Rossmann-like_a/b/a_fold"/>
</dbReference>
<evidence type="ECO:0000256" key="5">
    <source>
        <dbReference type="ARBA" id="ARBA00022630"/>
    </source>
</evidence>
<keyword evidence="10 15" id="KW-0456">Lyase</keyword>
<evidence type="ECO:0000256" key="4">
    <source>
        <dbReference type="ARBA" id="ARBA00014046"/>
    </source>
</evidence>
<dbReference type="Gene3D" id="1.25.40.80">
    <property type="match status" value="1"/>
</dbReference>
<comment type="catalytic activity">
    <reaction evidence="12">
        <text>cyclobutadipyrimidine (in DNA) = 2 pyrimidine residues (in DNA).</text>
        <dbReference type="EC" id="4.1.99.3"/>
    </reaction>
</comment>
<dbReference type="InterPro" id="IPR006050">
    <property type="entry name" value="DNA_photolyase_N"/>
</dbReference>
<dbReference type="Pfam" id="PF00875">
    <property type="entry name" value="DNA_photolyase"/>
    <property type="match status" value="1"/>
</dbReference>
<reference evidence="15 16" key="1">
    <citation type="submission" date="2016-08" db="EMBL/GenBank/DDBJ databases">
        <authorList>
            <consortium name="Pathogen Informatics"/>
        </authorList>
    </citation>
    <scope>NUCLEOTIDE SEQUENCE [LARGE SCALE GENOMIC DNA]</scope>
    <source>
        <strain evidence="15 16">DK</strain>
    </source>
</reference>
<dbReference type="Proteomes" id="UP000195879">
    <property type="component" value="Chromosome 11"/>
</dbReference>
<evidence type="ECO:0000256" key="12">
    <source>
        <dbReference type="ARBA" id="ARBA00033999"/>
    </source>
</evidence>
<dbReference type="InterPro" id="IPR052219">
    <property type="entry name" value="Photolyase_Class-2"/>
</dbReference>
<evidence type="ECO:0000313" key="16">
    <source>
        <dbReference type="Proteomes" id="UP000195879"/>
    </source>
</evidence>
<feature type="region of interest" description="Disordered" evidence="13">
    <location>
        <begin position="184"/>
        <end position="233"/>
    </location>
</feature>
<evidence type="ECO:0000256" key="1">
    <source>
        <dbReference type="ARBA" id="ARBA00001974"/>
    </source>
</evidence>
<dbReference type="PANTHER" id="PTHR10211">
    <property type="entry name" value="DEOXYRIBODIPYRIMIDINE PHOTOLYASE"/>
    <property type="match status" value="1"/>
</dbReference>
<evidence type="ECO:0000259" key="14">
    <source>
        <dbReference type="PROSITE" id="PS51645"/>
    </source>
</evidence>
<feature type="region of interest" description="Disordered" evidence="13">
    <location>
        <begin position="119"/>
        <end position="150"/>
    </location>
</feature>
<dbReference type="SUPFAM" id="SSF52425">
    <property type="entry name" value="Cryptochrome/photolyase, N-terminal domain"/>
    <property type="match status" value="1"/>
</dbReference>
<dbReference type="GO" id="GO:0003904">
    <property type="term" value="F:deoxyribodipyrimidine photo-lyase activity"/>
    <property type="evidence" value="ECO:0007669"/>
    <property type="project" value="UniProtKB-EC"/>
</dbReference>
<sequence>MNETKPNVGKHGNELFVKENMNKITEEVGSLFRENYIQMNKEIANYDALKNEKFNEEMQKKIKPNTLLKEQPNNLMPNISIIYGDVKNDNNNNFAKFSKLTNKDINIKMDAMQNERRGNRIHTNNSGDGVSTKMHHLPPKADTSNDKNEYPIDKKEHKIDCINSKGTHINSNHEYVSNKHVDTNVKDNHTNSNQGPMGSKHAGTNSKQEHIGNKHPDANSKQEHMNSKSAHINTKDNRANNKHIPINNKFNRINPNMRNINKQADAECKKGCDDKMRNVPKHAKIEKKNGAILHKNNKMKPSGISGSDLISRDNKINNNEIKNKKNPYDVSTEKKLKILEKRVRCLNTYYNNRKDIPNCSLNSSVQYNDGNGNANESSVKKNILLLLTRDFRIADNWSIIYAHDLAKKNKCNLLACTYINRKEQFTERHINIKLKVLKNLEEEFKKLNIPFYVIPIFMIDEFMEFLRIQEIKTVVCDFHPLEYQKQFVENLVHMSNKKKIKVLQVDSHNIIPLWITSKMEESSTRTIKPKIQAHLSSFLIEYIKLERFDQTIKYPEPFDIGSLYKKLTVNNSCSVISDFVCTEKKAREVLEDFYKNKLDKYGVKRNDPNYDTLNLLMPYINLGIISSQRCVLEVNKYALQFPSIHTSSGKEYFNDDLLLKKELADNFCYYNKNYDNFNGAKDWAKESLKKHELDKRNHLYDYEDFRNARTHNDIWNCCQLQLVNEGTIHEFLRMYWAKKILNWSENSKAALKCAIKLTNEFAIDGKTANAYASIMSSIMGVHDQSWNERSVFGKIRYMDYNSCKRNFDINLYMTKYPKGKENALIVQKIPTITFSNYIKKRKNNELIPVQENKNEKVQKKNPMAGGNDKEVKNVMKPNDMKLNETKLSGMKLSDVKSNVMNLSDVKPNDMKLNETKLSGMKLK</sequence>
<dbReference type="Gene3D" id="3.40.50.620">
    <property type="entry name" value="HUPs"/>
    <property type="match status" value="1"/>
</dbReference>
<evidence type="ECO:0000256" key="10">
    <source>
        <dbReference type="ARBA" id="ARBA00023239"/>
    </source>
</evidence>
<evidence type="ECO:0000256" key="8">
    <source>
        <dbReference type="ARBA" id="ARBA00023125"/>
    </source>
</evidence>
<dbReference type="InterPro" id="IPR036134">
    <property type="entry name" value="Crypto/Photolyase_FAD-like_sf"/>
</dbReference>
<dbReference type="EMBL" id="LT608205">
    <property type="protein sequence ID" value="SCN61005.1"/>
    <property type="molecule type" value="Genomic_DNA"/>
</dbReference>
<dbReference type="FunFam" id="1.10.579.10:FF:000002">
    <property type="entry name" value="Deoxyribodipyrimidine photolyase"/>
    <property type="match status" value="1"/>
</dbReference>
<dbReference type="PROSITE" id="PS51645">
    <property type="entry name" value="PHR_CRY_ALPHA_BETA"/>
    <property type="match status" value="1"/>
</dbReference>
<organism evidence="15 16">
    <name type="scientific">Plasmodium chabaudi adami</name>
    <dbReference type="NCBI Taxonomy" id="5826"/>
    <lineage>
        <taxon>Eukaryota</taxon>
        <taxon>Sar</taxon>
        <taxon>Alveolata</taxon>
        <taxon>Apicomplexa</taxon>
        <taxon>Aconoidasida</taxon>
        <taxon>Haemosporida</taxon>
        <taxon>Plasmodiidae</taxon>
        <taxon>Plasmodium</taxon>
        <taxon>Plasmodium (Vinckeia)</taxon>
    </lineage>
</organism>
<keyword evidence="9" id="KW-0234">DNA repair</keyword>
<keyword evidence="6" id="KW-0227">DNA damage</keyword>
<dbReference type="InterPro" id="IPR036155">
    <property type="entry name" value="Crypto/Photolyase_N_sf"/>
</dbReference>
<evidence type="ECO:0000313" key="15">
    <source>
        <dbReference type="EMBL" id="SCN61005.1"/>
    </source>
</evidence>
<evidence type="ECO:0000256" key="9">
    <source>
        <dbReference type="ARBA" id="ARBA00023204"/>
    </source>
</evidence>
<dbReference type="Gene3D" id="1.10.579.10">
    <property type="entry name" value="DNA Cyclobutane Dipyrimidine Photolyase, subunit A, domain 3"/>
    <property type="match status" value="1"/>
</dbReference>
<feature type="compositionally biased region" description="Polar residues" evidence="13">
    <location>
        <begin position="190"/>
        <end position="206"/>
    </location>
</feature>
<gene>
    <name evidence="15" type="ORF">PCHDK_000275300</name>
</gene>
<keyword evidence="7" id="KW-0274">FAD</keyword>
<accession>A0A1D3RXL1</accession>
<evidence type="ECO:0000256" key="2">
    <source>
        <dbReference type="ARBA" id="ARBA00006409"/>
    </source>
</evidence>
<evidence type="ECO:0000256" key="3">
    <source>
        <dbReference type="ARBA" id="ARBA00013149"/>
    </source>
</evidence>
<feature type="domain" description="Photolyase/cryptochrome alpha/beta" evidence="14">
    <location>
        <begin position="381"/>
        <end position="513"/>
    </location>
</feature>
<dbReference type="AlphaFoldDB" id="A0A1D3RXL1"/>
<feature type="compositionally biased region" description="Basic and acidic residues" evidence="13">
    <location>
        <begin position="207"/>
        <end position="226"/>
    </location>
</feature>
<dbReference type="GO" id="GO:0000719">
    <property type="term" value="P:photoreactive repair"/>
    <property type="evidence" value="ECO:0007669"/>
    <property type="project" value="TreeGrafter"/>
</dbReference>
<keyword evidence="8" id="KW-0238">DNA-binding</keyword>
<dbReference type="GO" id="GO:0003677">
    <property type="term" value="F:DNA binding"/>
    <property type="evidence" value="ECO:0007669"/>
    <property type="project" value="UniProtKB-KW"/>
</dbReference>
<dbReference type="EC" id="4.1.99.3" evidence="3"/>
<dbReference type="PANTHER" id="PTHR10211:SF0">
    <property type="entry name" value="DEOXYRIBODIPYRIMIDINE PHOTO-LYASE"/>
    <property type="match status" value="1"/>
</dbReference>
<evidence type="ECO:0000256" key="13">
    <source>
        <dbReference type="SAM" id="MobiDB-lite"/>
    </source>
</evidence>
<dbReference type="SUPFAM" id="SSF48173">
    <property type="entry name" value="Cryptochrome/photolyase FAD-binding domain"/>
    <property type="match status" value="1"/>
</dbReference>
<evidence type="ECO:0000256" key="11">
    <source>
        <dbReference type="ARBA" id="ARBA00031671"/>
    </source>
</evidence>
<proteinExistence type="inferred from homology"/>
<dbReference type="OrthoDB" id="496749at2759"/>
<evidence type="ECO:0000256" key="7">
    <source>
        <dbReference type="ARBA" id="ARBA00022827"/>
    </source>
</evidence>
<keyword evidence="5" id="KW-0285">Flavoprotein</keyword>
<evidence type="ECO:0000256" key="6">
    <source>
        <dbReference type="ARBA" id="ARBA00022763"/>
    </source>
</evidence>
<comment type="cofactor">
    <cofactor evidence="1">
        <name>FAD</name>
        <dbReference type="ChEBI" id="CHEBI:57692"/>
    </cofactor>
</comment>
<name>A0A1D3RXL1_PLACE</name>
<protein>
    <recommendedName>
        <fullName evidence="4">Deoxyribodipyrimidine photo-lyase</fullName>
        <ecNumber evidence="3">4.1.99.3</ecNumber>
    </recommendedName>
    <alternativeName>
        <fullName evidence="11">DNA photolyase</fullName>
    </alternativeName>
</protein>
<comment type="similarity">
    <text evidence="2">Belongs to the DNA photolyase class-2 family.</text>
</comment>